<reference evidence="3 4" key="1">
    <citation type="submission" date="2015-07" db="EMBL/GenBank/DDBJ databases">
        <title>Isolation and Genomic Characterization of a Novel Halophilic Metal-Reducing Deltaproteobacterium from the Deep Subsurface.</title>
        <authorList>
            <person name="Badalamenti J.P."/>
            <person name="Summers Z.M."/>
            <person name="Gralnick J.A."/>
            <person name="Bond D.R."/>
        </authorList>
    </citation>
    <scope>NUCLEOTIDE SEQUENCE [LARGE SCALE GENOMIC DNA]</scope>
    <source>
        <strain evidence="3 4">WTL</strain>
    </source>
</reference>
<feature type="signal peptide" evidence="1">
    <location>
        <begin position="1"/>
        <end position="20"/>
    </location>
</feature>
<dbReference type="Pfam" id="PF04069">
    <property type="entry name" value="OpuAC"/>
    <property type="match status" value="2"/>
</dbReference>
<keyword evidence="1" id="KW-0732">Signal</keyword>
<dbReference type="STRING" id="1603606.DSOUD_2980"/>
<evidence type="ECO:0000313" key="3">
    <source>
        <dbReference type="EMBL" id="ALC17707.1"/>
    </source>
</evidence>
<dbReference type="KEGG" id="des:DSOUD_2980"/>
<dbReference type="InterPro" id="IPR007210">
    <property type="entry name" value="ABC_Gly_betaine_transp_sub-bd"/>
</dbReference>
<dbReference type="GO" id="GO:0022857">
    <property type="term" value="F:transmembrane transporter activity"/>
    <property type="evidence" value="ECO:0007669"/>
    <property type="project" value="InterPro"/>
</dbReference>
<feature type="domain" description="ABC-type glycine betaine transport system substrate-binding" evidence="2">
    <location>
        <begin position="142"/>
        <end position="197"/>
    </location>
</feature>
<name>A0A0M4DKC8_9BACT</name>
<dbReference type="EMBL" id="CP010802">
    <property type="protein sequence ID" value="ALC17707.1"/>
    <property type="molecule type" value="Genomic_DNA"/>
</dbReference>
<protein>
    <submittedName>
        <fullName evidence="3">Substrate binding domain of ABC-type glycine betaine transport system</fullName>
    </submittedName>
</protein>
<feature type="domain" description="ABC-type glycine betaine transport system substrate-binding" evidence="2">
    <location>
        <begin position="32"/>
        <end position="132"/>
    </location>
</feature>
<proteinExistence type="predicted"/>
<evidence type="ECO:0000313" key="4">
    <source>
        <dbReference type="Proteomes" id="UP000057158"/>
    </source>
</evidence>
<dbReference type="SUPFAM" id="SSF53850">
    <property type="entry name" value="Periplasmic binding protein-like II"/>
    <property type="match status" value="2"/>
</dbReference>
<sequence length="202" mass="21365">MKKTFFPLLALVLASFILFAAAVLPAGACVGKTLVIGSTGTVQQDILAQLLSILISERTGTSVKVQRFDSSAAAHASLLKADLDLYVEYTGVGQVEILHGAAISDPEALYQAVKDTYNQELNLVWLKPIGFDEPRVAPAGVAAQAAPVVRKDTLKKFPALARLINKLGGAIDAPAMQRLEAKAAGENIAAVARQFLKDGQLI</sequence>
<dbReference type="RefSeq" id="WP_053551701.1">
    <property type="nucleotide sequence ID" value="NZ_CP010802.1"/>
</dbReference>
<keyword evidence="4" id="KW-1185">Reference proteome</keyword>
<evidence type="ECO:0000256" key="1">
    <source>
        <dbReference type="SAM" id="SignalP"/>
    </source>
</evidence>
<gene>
    <name evidence="3" type="ORF">DSOUD_2980</name>
</gene>
<evidence type="ECO:0000259" key="2">
    <source>
        <dbReference type="Pfam" id="PF04069"/>
    </source>
</evidence>
<dbReference type="PATRIC" id="fig|1603606.3.peg.3214"/>
<dbReference type="GO" id="GO:0043190">
    <property type="term" value="C:ATP-binding cassette (ABC) transporter complex"/>
    <property type="evidence" value="ECO:0007669"/>
    <property type="project" value="InterPro"/>
</dbReference>
<feature type="chain" id="PRO_5005792370" evidence="1">
    <location>
        <begin position="21"/>
        <end position="202"/>
    </location>
</feature>
<dbReference type="Proteomes" id="UP000057158">
    <property type="component" value="Chromosome"/>
</dbReference>
<organism evidence="3 4">
    <name type="scientific">Desulfuromonas soudanensis</name>
    <dbReference type="NCBI Taxonomy" id="1603606"/>
    <lineage>
        <taxon>Bacteria</taxon>
        <taxon>Pseudomonadati</taxon>
        <taxon>Thermodesulfobacteriota</taxon>
        <taxon>Desulfuromonadia</taxon>
        <taxon>Desulfuromonadales</taxon>
        <taxon>Desulfuromonadaceae</taxon>
        <taxon>Desulfuromonas</taxon>
    </lineage>
</organism>
<dbReference type="Gene3D" id="3.40.190.10">
    <property type="entry name" value="Periplasmic binding protein-like II"/>
    <property type="match status" value="1"/>
</dbReference>
<accession>A0A0M4DKC8</accession>
<dbReference type="AlphaFoldDB" id="A0A0M4DKC8"/>